<dbReference type="Pfam" id="PF04480">
    <property type="entry name" value="DUF559"/>
    <property type="match status" value="1"/>
</dbReference>
<evidence type="ECO:0000313" key="3">
    <source>
        <dbReference type="Proteomes" id="UP000198520"/>
    </source>
</evidence>
<evidence type="ECO:0000313" key="2">
    <source>
        <dbReference type="EMBL" id="SFF03529.1"/>
    </source>
</evidence>
<dbReference type="AlphaFoldDB" id="A0A1I2FF41"/>
<feature type="domain" description="DUF559" evidence="1">
    <location>
        <begin position="229"/>
        <end position="294"/>
    </location>
</feature>
<sequence length="303" mass="32924">MPRRVDQHWEPPHAAWQRGLFTAAQARAAGMSARQTAYRRQTGVWVTVAGAGIRLAAHEPDRDAGPMAVALTWPDAVVCGPAAARFHGAPAPVNLMDAWTPVDRRPLSGLVAHRFPLDESDVLTVAGMRVLAPEPAYIDALRRLPERDAVGLFAWLSTRRRLGGDALVTALARRPRTPGNAVLAGLVARADSGALSPAEDVLHEILADAQIVGWQPNVPLRDARGIIGVVDVLFAAERLALEVDGRSAHGREQFQADRSRQNRLIAAGYLVLRFTWQDLTRCPRDVAGQIAAILRTRRGSSRD</sequence>
<dbReference type="Gene3D" id="3.40.960.10">
    <property type="entry name" value="VSR Endonuclease"/>
    <property type="match status" value="1"/>
</dbReference>
<dbReference type="OrthoDB" id="5243722at2"/>
<protein>
    <recommendedName>
        <fullName evidence="1">DUF559 domain-containing protein</fullName>
    </recommendedName>
</protein>
<dbReference type="Proteomes" id="UP000198520">
    <property type="component" value="Unassembled WGS sequence"/>
</dbReference>
<keyword evidence="3" id="KW-1185">Reference proteome</keyword>
<name>A0A1I2FF41_9MICO</name>
<dbReference type="EMBL" id="FONZ01000002">
    <property type="protein sequence ID" value="SFF03529.1"/>
    <property type="molecule type" value="Genomic_DNA"/>
</dbReference>
<organism evidence="2 3">
    <name type="scientific">Flavimobilis marinus</name>
    <dbReference type="NCBI Taxonomy" id="285351"/>
    <lineage>
        <taxon>Bacteria</taxon>
        <taxon>Bacillati</taxon>
        <taxon>Actinomycetota</taxon>
        <taxon>Actinomycetes</taxon>
        <taxon>Micrococcales</taxon>
        <taxon>Jonesiaceae</taxon>
        <taxon>Flavimobilis</taxon>
    </lineage>
</organism>
<dbReference type="SUPFAM" id="SSF52980">
    <property type="entry name" value="Restriction endonuclease-like"/>
    <property type="match status" value="1"/>
</dbReference>
<evidence type="ECO:0000259" key="1">
    <source>
        <dbReference type="Pfam" id="PF04480"/>
    </source>
</evidence>
<reference evidence="3" key="1">
    <citation type="submission" date="2016-10" db="EMBL/GenBank/DDBJ databases">
        <authorList>
            <person name="Varghese N."/>
            <person name="Submissions S."/>
        </authorList>
    </citation>
    <scope>NUCLEOTIDE SEQUENCE [LARGE SCALE GENOMIC DNA]</scope>
    <source>
        <strain evidence="3">DSM 19083</strain>
    </source>
</reference>
<dbReference type="InterPro" id="IPR007569">
    <property type="entry name" value="DUF559"/>
</dbReference>
<gene>
    <name evidence="2" type="ORF">SAMN04488035_1271</name>
</gene>
<accession>A0A1I2FF41</accession>
<dbReference type="STRING" id="285351.SAMN04488035_1271"/>
<dbReference type="RefSeq" id="WP_093376267.1">
    <property type="nucleotide sequence ID" value="NZ_BNAN01000002.1"/>
</dbReference>
<dbReference type="InterPro" id="IPR011335">
    <property type="entry name" value="Restrct_endonuc-II-like"/>
</dbReference>
<proteinExistence type="predicted"/>